<proteinExistence type="predicted"/>
<keyword evidence="1" id="KW-0378">Hydrolase</keyword>
<dbReference type="eggNOG" id="COG1680">
    <property type="taxonomic scope" value="Bacteria"/>
</dbReference>
<dbReference type="MEROPS" id="S12.950"/>
<dbReference type="GO" id="GO:0016787">
    <property type="term" value="F:hydrolase activity"/>
    <property type="evidence" value="ECO:0007669"/>
    <property type="project" value="UniProtKB-KW"/>
</dbReference>
<dbReference type="PANTHER" id="PTHR43283">
    <property type="entry name" value="BETA-LACTAMASE-RELATED"/>
    <property type="match status" value="1"/>
</dbReference>
<name>Q3B5Q4_CHLL3</name>
<evidence type="ECO:0000259" key="2">
    <source>
        <dbReference type="Pfam" id="PF00144"/>
    </source>
</evidence>
<dbReference type="STRING" id="319225.Plut_0439"/>
<dbReference type="SUPFAM" id="SSF56601">
    <property type="entry name" value="beta-lactamase/transpeptidase-like"/>
    <property type="match status" value="1"/>
</dbReference>
<dbReference type="InterPro" id="IPR050789">
    <property type="entry name" value="Diverse_Enzym_Activities"/>
</dbReference>
<dbReference type="HOGENOM" id="CLU_020027_1_1_10"/>
<reference evidence="4" key="1">
    <citation type="submission" date="2005-08" db="EMBL/GenBank/DDBJ databases">
        <title>Complete sequence of Pelodictyon luteolum DSM 273.</title>
        <authorList>
            <consortium name="US DOE Joint Genome Institute"/>
            <person name="Copeland A."/>
            <person name="Lucas S."/>
            <person name="Lapidus A."/>
            <person name="Barry K."/>
            <person name="Detter J.C."/>
            <person name="Glavina T."/>
            <person name="Hammon N."/>
            <person name="Israni S."/>
            <person name="Pitluck S."/>
            <person name="Bryant D."/>
            <person name="Schmutz J."/>
            <person name="Larimer F."/>
            <person name="Land M."/>
            <person name="Kyrpides N."/>
            <person name="Ivanova N."/>
            <person name="Richardson P."/>
        </authorList>
    </citation>
    <scope>NUCLEOTIDE SEQUENCE [LARGE SCALE GENOMIC DNA]</scope>
    <source>
        <strain evidence="4">DSM 273 / BCRC 81028 / 2530</strain>
    </source>
</reference>
<evidence type="ECO:0000313" key="3">
    <source>
        <dbReference type="EMBL" id="ABB23327.1"/>
    </source>
</evidence>
<dbReference type="Pfam" id="PF00144">
    <property type="entry name" value="Beta-lactamase"/>
    <property type="match status" value="1"/>
</dbReference>
<keyword evidence="4" id="KW-1185">Reference proteome</keyword>
<dbReference type="KEGG" id="plt:Plut_0439"/>
<evidence type="ECO:0000313" key="4">
    <source>
        <dbReference type="Proteomes" id="UP000002709"/>
    </source>
</evidence>
<evidence type="ECO:0000256" key="1">
    <source>
        <dbReference type="ARBA" id="ARBA00022801"/>
    </source>
</evidence>
<feature type="domain" description="Beta-lactamase-related" evidence="2">
    <location>
        <begin position="20"/>
        <end position="344"/>
    </location>
</feature>
<dbReference type="InterPro" id="IPR001466">
    <property type="entry name" value="Beta-lactam-related"/>
</dbReference>
<dbReference type="RefSeq" id="WP_011357202.1">
    <property type="nucleotide sequence ID" value="NC_007512.1"/>
</dbReference>
<dbReference type="Gene3D" id="3.40.710.10">
    <property type="entry name" value="DD-peptidase/beta-lactamase superfamily"/>
    <property type="match status" value="1"/>
</dbReference>
<dbReference type="EMBL" id="CP000096">
    <property type="protein sequence ID" value="ABB23327.1"/>
    <property type="molecule type" value="Genomic_DNA"/>
</dbReference>
<dbReference type="AlphaFoldDB" id="Q3B5Q4"/>
<dbReference type="InterPro" id="IPR012338">
    <property type="entry name" value="Beta-lactam/transpept-like"/>
</dbReference>
<dbReference type="PANTHER" id="PTHR43283:SF11">
    <property type="entry name" value="BETA-LACTAMASE-RELATED DOMAIN-CONTAINING PROTEIN"/>
    <property type="match status" value="1"/>
</dbReference>
<dbReference type="Proteomes" id="UP000002709">
    <property type="component" value="Chromosome"/>
</dbReference>
<accession>Q3B5Q4</accession>
<gene>
    <name evidence="3" type="ordered locus">Plut_0439</name>
</gene>
<sequence length="381" mass="41872">MTFGPAAFPLRAEEFDFTPVRRLMQEGVDENVFPGASIAVIYRGNTIFHEAFGTIGCGLSPKPAYSSTVYDIASLTKAVATTAAIMQLVERDSLKLDQSAAGYFPPFGRNGKNDITIRQLLNHTSGLRPHAWYIKTCSTPQELIAAICNDTLLTKPGTATAYSDNGFIILGTIVEQITGRSLEENFRARFSTPLGMQSTSFNPSGEMLRRVAPTGRDSTWNTKIGPRPLVNDQNAAILGGAAGHAGLFSSTGDLIRFTLMLMNDGRQDGVRYFRQSTIRQFTRRNGNDERALGWDLRSLEGYASTGSCFSKDSWGHLGFTGTSLWIDPRKDLAVIMLSNRVCPSSENRKIRKFRPRLHTTVAECLGYSCREEKPIGPPANP</sequence>
<organism evidence="3 4">
    <name type="scientific">Chlorobium luteolum (strain DSM 273 / BCRC 81028 / 2530)</name>
    <name type="common">Pelodictyon luteolum</name>
    <dbReference type="NCBI Taxonomy" id="319225"/>
    <lineage>
        <taxon>Bacteria</taxon>
        <taxon>Pseudomonadati</taxon>
        <taxon>Chlorobiota</taxon>
        <taxon>Chlorobiia</taxon>
        <taxon>Chlorobiales</taxon>
        <taxon>Chlorobiaceae</taxon>
        <taxon>Chlorobium/Pelodictyon group</taxon>
        <taxon>Pelodictyon</taxon>
    </lineage>
</organism>
<protein>
    <submittedName>
        <fullName evidence="3">D-alanyl-D-alanine carboxypeptidease, putative</fullName>
    </submittedName>
</protein>